<organism evidence="1 2">
    <name type="scientific">Paracoccidioides lutzii (strain ATCC MYA-826 / Pb01)</name>
    <name type="common">Paracoccidioides brasiliensis</name>
    <dbReference type="NCBI Taxonomy" id="502779"/>
    <lineage>
        <taxon>Eukaryota</taxon>
        <taxon>Fungi</taxon>
        <taxon>Dikarya</taxon>
        <taxon>Ascomycota</taxon>
        <taxon>Pezizomycotina</taxon>
        <taxon>Eurotiomycetes</taxon>
        <taxon>Eurotiomycetidae</taxon>
        <taxon>Onygenales</taxon>
        <taxon>Ajellomycetaceae</taxon>
        <taxon>Paracoccidioides</taxon>
    </lineage>
</organism>
<dbReference type="KEGG" id="pbl:PAAG_08798"/>
<dbReference type="EMBL" id="KN294038">
    <property type="protein sequence ID" value="EEH39529.2"/>
    <property type="molecule type" value="Genomic_DNA"/>
</dbReference>
<dbReference type="VEuPathDB" id="FungiDB:PAAG_08798"/>
<dbReference type="RefSeq" id="XP_015701429.1">
    <property type="nucleotide sequence ID" value="XM_015846632.1"/>
</dbReference>
<name>C1HDF7_PARBA</name>
<accession>C1HDF7</accession>
<evidence type="ECO:0000313" key="2">
    <source>
        <dbReference type="Proteomes" id="UP000002059"/>
    </source>
</evidence>
<proteinExistence type="predicted"/>
<dbReference type="Proteomes" id="UP000002059">
    <property type="component" value="Partially assembled WGS sequence"/>
</dbReference>
<gene>
    <name evidence="1" type="ORF">PAAG_08798</name>
</gene>
<dbReference type="OrthoDB" id="4211243at2759"/>
<sequence length="87" mass="9462">MAAVAILFTQHDLSTDNFIVNREFLSAPSNTTALPGSAFEIEDSSMLTENITSVREVSVKDFTDNLIDIPADSEIASLLVSKNLTWA</sequence>
<dbReference type="AlphaFoldDB" id="C1HDF7"/>
<keyword evidence="2" id="KW-1185">Reference proteome</keyword>
<reference evidence="1 2" key="1">
    <citation type="journal article" date="2011" name="PLoS Genet.">
        <title>Comparative genomic analysis of human fungal pathogens causing paracoccidioidomycosis.</title>
        <authorList>
            <person name="Desjardins C.A."/>
            <person name="Champion M.D."/>
            <person name="Holder J.W."/>
            <person name="Muszewska A."/>
            <person name="Goldberg J."/>
            <person name="Bailao A.M."/>
            <person name="Brigido M.M."/>
            <person name="Ferreira M.E."/>
            <person name="Garcia A.M."/>
            <person name="Grynberg M."/>
            <person name="Gujja S."/>
            <person name="Heiman D.I."/>
            <person name="Henn M.R."/>
            <person name="Kodira C.D."/>
            <person name="Leon-Narvaez H."/>
            <person name="Longo L.V."/>
            <person name="Ma L.J."/>
            <person name="Malavazi I."/>
            <person name="Matsuo A.L."/>
            <person name="Morais F.V."/>
            <person name="Pereira M."/>
            <person name="Rodriguez-Brito S."/>
            <person name="Sakthikumar S."/>
            <person name="Salem-Izacc S.M."/>
            <person name="Sykes S.M."/>
            <person name="Teixeira M.M."/>
            <person name="Vallejo M.C."/>
            <person name="Walter M.E."/>
            <person name="Yandava C."/>
            <person name="Young S."/>
            <person name="Zeng Q."/>
            <person name="Zucker J."/>
            <person name="Felipe M.S."/>
            <person name="Goldman G.H."/>
            <person name="Haas B.J."/>
            <person name="McEwen J.G."/>
            <person name="Nino-Vega G."/>
            <person name="Puccia R."/>
            <person name="San-Blas G."/>
            <person name="Soares C.M."/>
            <person name="Birren B.W."/>
            <person name="Cuomo C.A."/>
        </authorList>
    </citation>
    <scope>NUCLEOTIDE SEQUENCE [LARGE SCALE GENOMIC DNA]</scope>
    <source>
        <strain evidence="2">ATCC MYA-826 / Pb01</strain>
    </source>
</reference>
<protein>
    <submittedName>
        <fullName evidence="1">Uncharacterized protein</fullName>
    </submittedName>
</protein>
<dbReference type="GeneID" id="9092503"/>
<evidence type="ECO:0000313" key="1">
    <source>
        <dbReference type="EMBL" id="EEH39529.2"/>
    </source>
</evidence>
<dbReference type="HOGENOM" id="CLU_167010_0_0_1"/>